<dbReference type="EMBL" id="BSOS01000067">
    <property type="protein sequence ID" value="GLR67675.1"/>
    <property type="molecule type" value="Genomic_DNA"/>
</dbReference>
<keyword evidence="1" id="KW-1133">Transmembrane helix</keyword>
<name>A0ABQ6A5E7_9PROT</name>
<organism evidence="3 4">
    <name type="scientific">Acidocella aquatica</name>
    <dbReference type="NCBI Taxonomy" id="1922313"/>
    <lineage>
        <taxon>Bacteria</taxon>
        <taxon>Pseudomonadati</taxon>
        <taxon>Pseudomonadota</taxon>
        <taxon>Alphaproteobacteria</taxon>
        <taxon>Acetobacterales</taxon>
        <taxon>Acidocellaceae</taxon>
        <taxon>Acidocella</taxon>
    </lineage>
</organism>
<sequence length="348" mass="37204">MQRLTQMDGLRGVLAVYVMLGHALPFTDLPGWVLALFSHGEAGVDLFFALSGLVIANSLERFGGAFAPFMVARGRRLLPVYFAVLALSILLVSGGNPLQAMPWVGLAGHQMMQAGLPRALGWHVAAHIALVQGIIPQGALPYAYVTLLGPAWSLSTEWQFYVLIGLVAPKRLGWFALGLLALGVAYHALALPPWWQFSRAFLPAAAPYFALGIASAVGLRGGGWRVFGLCLALVCGLEFLTGGTGKALVPLAWAAVVLAHAQKSGAIFETRAPQYLGAISYPLYLVNEPVQRGLAMMIAPLAQGNAALFTVLFLPMAILMAIMAAAVLHHGVEKRFMRSQRKEQPACV</sequence>
<dbReference type="InterPro" id="IPR050879">
    <property type="entry name" value="Acyltransferase_3"/>
</dbReference>
<evidence type="ECO:0000259" key="2">
    <source>
        <dbReference type="Pfam" id="PF01757"/>
    </source>
</evidence>
<dbReference type="InterPro" id="IPR002656">
    <property type="entry name" value="Acyl_transf_3_dom"/>
</dbReference>
<feature type="transmembrane region" description="Helical" evidence="1">
    <location>
        <begin position="201"/>
        <end position="219"/>
    </location>
</feature>
<feature type="transmembrane region" description="Helical" evidence="1">
    <location>
        <begin position="174"/>
        <end position="195"/>
    </location>
</feature>
<keyword evidence="4" id="KW-1185">Reference proteome</keyword>
<dbReference type="PANTHER" id="PTHR23028:SF53">
    <property type="entry name" value="ACYL_TRANSF_3 DOMAIN-CONTAINING PROTEIN"/>
    <property type="match status" value="1"/>
</dbReference>
<feature type="transmembrane region" description="Helical" evidence="1">
    <location>
        <begin position="142"/>
        <end position="167"/>
    </location>
</feature>
<feature type="domain" description="Acyltransferase 3" evidence="2">
    <location>
        <begin position="6"/>
        <end position="322"/>
    </location>
</feature>
<accession>A0ABQ6A5E7</accession>
<feature type="transmembrane region" description="Helical" evidence="1">
    <location>
        <begin position="306"/>
        <end position="328"/>
    </location>
</feature>
<dbReference type="RefSeq" id="WP_284258419.1">
    <property type="nucleotide sequence ID" value="NZ_BSOS01000067.1"/>
</dbReference>
<feature type="transmembrane region" description="Helical" evidence="1">
    <location>
        <begin position="226"/>
        <end position="243"/>
    </location>
</feature>
<feature type="transmembrane region" description="Helical" evidence="1">
    <location>
        <begin position="77"/>
        <end position="95"/>
    </location>
</feature>
<dbReference type="Pfam" id="PF01757">
    <property type="entry name" value="Acyl_transf_3"/>
    <property type="match status" value="1"/>
</dbReference>
<gene>
    <name evidence="3" type="ORF">GCM10010909_23560</name>
</gene>
<evidence type="ECO:0000313" key="4">
    <source>
        <dbReference type="Proteomes" id="UP001156641"/>
    </source>
</evidence>
<protein>
    <recommendedName>
        <fullName evidence="2">Acyltransferase 3 domain-containing protein</fullName>
    </recommendedName>
</protein>
<reference evidence="4" key="1">
    <citation type="journal article" date="2019" name="Int. J. Syst. Evol. Microbiol.">
        <title>The Global Catalogue of Microorganisms (GCM) 10K type strain sequencing project: providing services to taxonomists for standard genome sequencing and annotation.</title>
        <authorList>
            <consortium name="The Broad Institute Genomics Platform"/>
            <consortium name="The Broad Institute Genome Sequencing Center for Infectious Disease"/>
            <person name="Wu L."/>
            <person name="Ma J."/>
        </authorList>
    </citation>
    <scope>NUCLEOTIDE SEQUENCE [LARGE SCALE GENOMIC DNA]</scope>
    <source>
        <strain evidence="4">NBRC 112502</strain>
    </source>
</reference>
<evidence type="ECO:0000256" key="1">
    <source>
        <dbReference type="SAM" id="Phobius"/>
    </source>
</evidence>
<proteinExistence type="predicted"/>
<comment type="caution">
    <text evidence="3">The sequence shown here is derived from an EMBL/GenBank/DDBJ whole genome shotgun (WGS) entry which is preliminary data.</text>
</comment>
<dbReference type="Proteomes" id="UP001156641">
    <property type="component" value="Unassembled WGS sequence"/>
</dbReference>
<dbReference type="PANTHER" id="PTHR23028">
    <property type="entry name" value="ACETYLTRANSFERASE"/>
    <property type="match status" value="1"/>
</dbReference>
<evidence type="ECO:0000313" key="3">
    <source>
        <dbReference type="EMBL" id="GLR67675.1"/>
    </source>
</evidence>
<feature type="transmembrane region" description="Helical" evidence="1">
    <location>
        <begin position="9"/>
        <end position="26"/>
    </location>
</feature>
<keyword evidence="1" id="KW-0472">Membrane</keyword>
<keyword evidence="1" id="KW-0812">Transmembrane</keyword>